<dbReference type="KEGG" id="blr:BRLA_c020740"/>
<evidence type="ECO:0000313" key="1">
    <source>
        <dbReference type="EMBL" id="AIG26395.1"/>
    </source>
</evidence>
<dbReference type="Proteomes" id="UP000005850">
    <property type="component" value="Chromosome"/>
</dbReference>
<evidence type="ECO:0000313" key="2">
    <source>
        <dbReference type="Proteomes" id="UP000005850"/>
    </source>
</evidence>
<keyword evidence="2" id="KW-1185">Reference proteome</keyword>
<dbReference type="AlphaFoldDB" id="A0A075RA26"/>
<name>A0A075RA26_BRELA</name>
<gene>
    <name evidence="1" type="ORF">BRLA_c020740</name>
</gene>
<organism evidence="1 2">
    <name type="scientific">Brevibacillus laterosporus LMG 15441</name>
    <dbReference type="NCBI Taxonomy" id="1042163"/>
    <lineage>
        <taxon>Bacteria</taxon>
        <taxon>Bacillati</taxon>
        <taxon>Bacillota</taxon>
        <taxon>Bacilli</taxon>
        <taxon>Bacillales</taxon>
        <taxon>Paenibacillaceae</taxon>
        <taxon>Brevibacillus</taxon>
    </lineage>
</organism>
<protein>
    <submittedName>
        <fullName evidence="1">Uncharacterized protein</fullName>
    </submittedName>
</protein>
<dbReference type="EMBL" id="CP007806">
    <property type="protein sequence ID" value="AIG26395.1"/>
    <property type="molecule type" value="Genomic_DNA"/>
</dbReference>
<reference evidence="1 2" key="1">
    <citation type="journal article" date="2011" name="J. Bacteriol.">
        <title>Genome sequence of Brevibacillus laterosporus LMG 15441, a pathogen of invertebrates.</title>
        <authorList>
            <person name="Djukic M."/>
            <person name="Poehlein A."/>
            <person name="Thurmer A."/>
            <person name="Daniel R."/>
        </authorList>
    </citation>
    <scope>NUCLEOTIDE SEQUENCE [LARGE SCALE GENOMIC DNA]</scope>
    <source>
        <strain evidence="1 2">LMG 15441</strain>
    </source>
</reference>
<dbReference type="HOGENOM" id="CLU_3341020_0_0_9"/>
<dbReference type="STRING" id="1042163.BRLA_c020740"/>
<accession>A0A075RA26</accession>
<sequence>MTFEARVVLKRAYMNNTFRLVKRKDKQKKTRFHTQVS</sequence>
<proteinExistence type="predicted"/>